<reference evidence="4" key="1">
    <citation type="journal article" date="2019" name="Int. J. Syst. Evol. Microbiol.">
        <title>The Global Catalogue of Microorganisms (GCM) 10K type strain sequencing project: providing services to taxonomists for standard genome sequencing and annotation.</title>
        <authorList>
            <consortium name="The Broad Institute Genomics Platform"/>
            <consortium name="The Broad Institute Genome Sequencing Center for Infectious Disease"/>
            <person name="Wu L."/>
            <person name="Ma J."/>
        </authorList>
    </citation>
    <scope>NUCLEOTIDE SEQUENCE [LARGE SCALE GENOMIC DNA]</scope>
    <source>
        <strain evidence="4">KCTC 52168</strain>
    </source>
</reference>
<dbReference type="PROSITE" id="PS50846">
    <property type="entry name" value="HMA_2"/>
    <property type="match status" value="1"/>
</dbReference>
<comment type="caution">
    <text evidence="3">The sequence shown here is derived from an EMBL/GenBank/DDBJ whole genome shotgun (WGS) entry which is preliminary data.</text>
</comment>
<dbReference type="SUPFAM" id="SSF55008">
    <property type="entry name" value="HMA, heavy metal-associated domain"/>
    <property type="match status" value="1"/>
</dbReference>
<organism evidence="3 4">
    <name type="scientific">Piscinibacterium candidicorallinum</name>
    <dbReference type="NCBI Taxonomy" id="1793872"/>
    <lineage>
        <taxon>Bacteria</taxon>
        <taxon>Pseudomonadati</taxon>
        <taxon>Pseudomonadota</taxon>
        <taxon>Betaproteobacteria</taxon>
        <taxon>Burkholderiales</taxon>
        <taxon>Piscinibacterium</taxon>
    </lineage>
</organism>
<sequence>MKKLVIAAALAASALAAQAAEGVQTIRAEVNGMVCAFCAQGIEMKMTKQAATQAVFVDLKNKVVAVQLKPGQTMALDKFKADIKDAGYDVVKAEYVPQTVAAIKAQYVKK</sequence>
<dbReference type="CDD" id="cd00371">
    <property type="entry name" value="HMA"/>
    <property type="match status" value="1"/>
</dbReference>
<keyword evidence="1" id="KW-0732">Signal</keyword>
<dbReference type="EMBL" id="JBHRTI010000010">
    <property type="protein sequence ID" value="MFC3149324.1"/>
    <property type="molecule type" value="Genomic_DNA"/>
</dbReference>
<dbReference type="Gene3D" id="3.30.70.100">
    <property type="match status" value="1"/>
</dbReference>
<evidence type="ECO:0000313" key="4">
    <source>
        <dbReference type="Proteomes" id="UP001595556"/>
    </source>
</evidence>
<dbReference type="RefSeq" id="WP_377305989.1">
    <property type="nucleotide sequence ID" value="NZ_CP180191.1"/>
</dbReference>
<accession>A0ABV7H601</accession>
<feature type="chain" id="PRO_5047106163" evidence="1">
    <location>
        <begin position="20"/>
        <end position="110"/>
    </location>
</feature>
<proteinExistence type="predicted"/>
<gene>
    <name evidence="3" type="ORF">ACFOEN_17005</name>
</gene>
<dbReference type="Proteomes" id="UP001595556">
    <property type="component" value="Unassembled WGS sequence"/>
</dbReference>
<keyword evidence="4" id="KW-1185">Reference proteome</keyword>
<feature type="signal peptide" evidence="1">
    <location>
        <begin position="1"/>
        <end position="19"/>
    </location>
</feature>
<evidence type="ECO:0000313" key="3">
    <source>
        <dbReference type="EMBL" id="MFC3149324.1"/>
    </source>
</evidence>
<evidence type="ECO:0000259" key="2">
    <source>
        <dbReference type="PROSITE" id="PS50846"/>
    </source>
</evidence>
<name>A0ABV7H601_9BURK</name>
<evidence type="ECO:0000256" key="1">
    <source>
        <dbReference type="SAM" id="SignalP"/>
    </source>
</evidence>
<protein>
    <submittedName>
        <fullName evidence="3">Heavy-metal-associated domain-containing protein</fullName>
    </submittedName>
</protein>
<dbReference type="InterPro" id="IPR036163">
    <property type="entry name" value="HMA_dom_sf"/>
</dbReference>
<feature type="domain" description="HMA" evidence="2">
    <location>
        <begin position="24"/>
        <end position="91"/>
    </location>
</feature>
<dbReference type="InterPro" id="IPR006121">
    <property type="entry name" value="HMA_dom"/>
</dbReference>